<dbReference type="GO" id="GO:0090729">
    <property type="term" value="F:toxin activity"/>
    <property type="evidence" value="ECO:0007669"/>
    <property type="project" value="UniProtKB-KW"/>
</dbReference>
<feature type="binding site" evidence="5">
    <location>
        <position position="6"/>
    </location>
    <ligand>
        <name>Mg(2+)</name>
        <dbReference type="ChEBI" id="CHEBI:18420"/>
    </ligand>
</feature>
<dbReference type="Pfam" id="PF01850">
    <property type="entry name" value="PIN"/>
    <property type="match status" value="1"/>
</dbReference>
<dbReference type="KEGG" id="ole:K0B96_09200"/>
<dbReference type="InterPro" id="IPR022907">
    <property type="entry name" value="VapC_family"/>
</dbReference>
<dbReference type="EMBL" id="CP080507">
    <property type="protein sequence ID" value="QYM77506.1"/>
    <property type="molecule type" value="Genomic_DNA"/>
</dbReference>
<evidence type="ECO:0000256" key="2">
    <source>
        <dbReference type="ARBA" id="ARBA00022722"/>
    </source>
</evidence>
<feature type="binding site" evidence="5">
    <location>
        <position position="96"/>
    </location>
    <ligand>
        <name>Mg(2+)</name>
        <dbReference type="ChEBI" id="CHEBI:18420"/>
    </ligand>
</feature>
<keyword evidence="4 5" id="KW-0378">Hydrolase</keyword>
<protein>
    <recommendedName>
        <fullName evidence="5">Ribonuclease VapC</fullName>
        <shortName evidence="5">RNase VapC</shortName>
        <ecNumber evidence="5">3.1.-.-</ecNumber>
    </recommendedName>
    <alternativeName>
        <fullName evidence="5">Toxin VapC</fullName>
    </alternativeName>
</protein>
<accession>A0A8F9TR86</accession>
<dbReference type="GO" id="GO:0016787">
    <property type="term" value="F:hydrolase activity"/>
    <property type="evidence" value="ECO:0007669"/>
    <property type="project" value="UniProtKB-KW"/>
</dbReference>
<evidence type="ECO:0000313" key="7">
    <source>
        <dbReference type="EMBL" id="QYM77506.1"/>
    </source>
</evidence>
<evidence type="ECO:0000313" key="8">
    <source>
        <dbReference type="Proteomes" id="UP000825051"/>
    </source>
</evidence>
<keyword evidence="3 5" id="KW-0479">Metal-binding</keyword>
<evidence type="ECO:0000256" key="4">
    <source>
        <dbReference type="ARBA" id="ARBA00022801"/>
    </source>
</evidence>
<evidence type="ECO:0000256" key="5">
    <source>
        <dbReference type="HAMAP-Rule" id="MF_00265"/>
    </source>
</evidence>
<dbReference type="InterPro" id="IPR002716">
    <property type="entry name" value="PIN_dom"/>
</dbReference>
<sequence length="134" mass="14701">MKYLLDVNALLAWEHSDSSHHAAFHTWAKQAGRSHLWTCAHTELGFLRVSMQVFGYSLAQASEALSLLKEHVGGFIAVAPSPRLPRWASTAVKTSDAYLTQLARENGLRLATFDAGIKDDAVELIGQPAREGSR</sequence>
<gene>
    <name evidence="5" type="primary">vapC</name>
    <name evidence="7" type="ORF">K0B96_09200</name>
</gene>
<comment type="function">
    <text evidence="5">Toxic component of a toxin-antitoxin (TA) system. An RNase.</text>
</comment>
<dbReference type="EC" id="3.1.-.-" evidence="5"/>
<comment type="similarity">
    <text evidence="5">Belongs to the PINc/VapC protein family.</text>
</comment>
<dbReference type="HAMAP" id="MF_00265">
    <property type="entry name" value="VapC_Nob1"/>
    <property type="match status" value="1"/>
</dbReference>
<dbReference type="SUPFAM" id="SSF88723">
    <property type="entry name" value="PIN domain-like"/>
    <property type="match status" value="1"/>
</dbReference>
<dbReference type="InterPro" id="IPR029060">
    <property type="entry name" value="PIN-like_dom_sf"/>
</dbReference>
<dbReference type="Gene3D" id="3.40.50.1010">
    <property type="entry name" value="5'-nuclease"/>
    <property type="match status" value="1"/>
</dbReference>
<keyword evidence="8" id="KW-1185">Reference proteome</keyword>
<keyword evidence="1 5" id="KW-1277">Toxin-antitoxin system</keyword>
<evidence type="ECO:0000259" key="6">
    <source>
        <dbReference type="Pfam" id="PF01850"/>
    </source>
</evidence>
<dbReference type="AlphaFoldDB" id="A0A8F9TR86"/>
<proteinExistence type="inferred from homology"/>
<evidence type="ECO:0000256" key="1">
    <source>
        <dbReference type="ARBA" id="ARBA00022649"/>
    </source>
</evidence>
<keyword evidence="5" id="KW-0800">Toxin</keyword>
<reference evidence="7" key="1">
    <citation type="submission" date="2021-08" db="EMBL/GenBank/DDBJ databases">
        <title>Genome of a novel bacterium of the phylum Verrucomicrobia, Oleiharenicola sp. KSB-15.</title>
        <authorList>
            <person name="Chung J.-H."/>
            <person name="Ahn J.-H."/>
            <person name="Yoon Y."/>
            <person name="Kim D.-Y."/>
            <person name="An S.-H."/>
            <person name="Park I."/>
            <person name="Yeon J."/>
        </authorList>
    </citation>
    <scope>NUCLEOTIDE SEQUENCE</scope>
    <source>
        <strain evidence="7">KSB-15</strain>
    </source>
</reference>
<dbReference type="Proteomes" id="UP000825051">
    <property type="component" value="Chromosome"/>
</dbReference>
<name>A0A8F9TR86_9BACT</name>
<dbReference type="GO" id="GO:0004540">
    <property type="term" value="F:RNA nuclease activity"/>
    <property type="evidence" value="ECO:0007669"/>
    <property type="project" value="InterPro"/>
</dbReference>
<feature type="domain" description="PIN" evidence="6">
    <location>
        <begin position="3"/>
        <end position="118"/>
    </location>
</feature>
<dbReference type="GO" id="GO:0000287">
    <property type="term" value="F:magnesium ion binding"/>
    <property type="evidence" value="ECO:0007669"/>
    <property type="project" value="UniProtKB-UniRule"/>
</dbReference>
<keyword evidence="2 5" id="KW-0540">Nuclease</keyword>
<comment type="cofactor">
    <cofactor evidence="5">
        <name>Mg(2+)</name>
        <dbReference type="ChEBI" id="CHEBI:18420"/>
    </cofactor>
</comment>
<keyword evidence="5" id="KW-0460">Magnesium</keyword>
<evidence type="ECO:0000256" key="3">
    <source>
        <dbReference type="ARBA" id="ARBA00022723"/>
    </source>
</evidence>
<dbReference type="RefSeq" id="WP_220160611.1">
    <property type="nucleotide sequence ID" value="NZ_CP080507.1"/>
</dbReference>
<organism evidence="7 8">
    <name type="scientific">Horticoccus luteus</name>
    <dbReference type="NCBI Taxonomy" id="2862869"/>
    <lineage>
        <taxon>Bacteria</taxon>
        <taxon>Pseudomonadati</taxon>
        <taxon>Verrucomicrobiota</taxon>
        <taxon>Opitutia</taxon>
        <taxon>Opitutales</taxon>
        <taxon>Opitutaceae</taxon>
        <taxon>Horticoccus</taxon>
    </lineage>
</organism>